<gene>
    <name evidence="1" type="ORF">HDE69_005225</name>
</gene>
<proteinExistence type="predicted"/>
<accession>A0A7W9DMC7</accession>
<comment type="caution">
    <text evidence="1">The sequence shown here is derived from an EMBL/GenBank/DDBJ whole genome shotgun (WGS) entry which is preliminary data.</text>
</comment>
<organism evidence="1 2">
    <name type="scientific">Pedobacter cryoconitis</name>
    <dbReference type="NCBI Taxonomy" id="188932"/>
    <lineage>
        <taxon>Bacteria</taxon>
        <taxon>Pseudomonadati</taxon>
        <taxon>Bacteroidota</taxon>
        <taxon>Sphingobacteriia</taxon>
        <taxon>Sphingobacteriales</taxon>
        <taxon>Sphingobacteriaceae</taxon>
        <taxon>Pedobacter</taxon>
    </lineage>
</organism>
<sequence>MFGEYILRKKGSFTNEVNLLEGKRALYDGFGRNSIRLR</sequence>
<evidence type="ECO:0000313" key="2">
    <source>
        <dbReference type="Proteomes" id="UP000537718"/>
    </source>
</evidence>
<protein>
    <submittedName>
        <fullName evidence="1">Uncharacterized protein</fullName>
    </submittedName>
</protein>
<evidence type="ECO:0000313" key="1">
    <source>
        <dbReference type="EMBL" id="MBB5624128.1"/>
    </source>
</evidence>
<dbReference type="Proteomes" id="UP000537718">
    <property type="component" value="Unassembled WGS sequence"/>
</dbReference>
<dbReference type="AlphaFoldDB" id="A0A7W9DMC7"/>
<reference evidence="1 2" key="1">
    <citation type="submission" date="2020-08" db="EMBL/GenBank/DDBJ databases">
        <title>Genomic Encyclopedia of Type Strains, Phase IV (KMG-V): Genome sequencing to study the core and pangenomes of soil and plant-associated prokaryotes.</title>
        <authorList>
            <person name="Whitman W."/>
        </authorList>
    </citation>
    <scope>NUCLEOTIDE SEQUENCE [LARGE SCALE GENOMIC DNA]</scope>
    <source>
        <strain evidence="1 2">MP7CTX6</strain>
    </source>
</reference>
<dbReference type="EMBL" id="JACHCF010000018">
    <property type="protein sequence ID" value="MBB5624128.1"/>
    <property type="molecule type" value="Genomic_DNA"/>
</dbReference>
<name>A0A7W9DMC7_9SPHI</name>